<sequence>MLKILLPTIMLMPTIMLTKPNFLFTTFTPLSSLIATLSLIWLKSSPNSKLTYLNPLTLIDQMSAPLLILSCWLLPIMATANQNHLKNEPTIRKRMFLMTITILQVFLLMTFTANNLMLLYISFEATLIPTLIIITRWGSQAERLKAGTYFLFYTLASSLPLLISILYLNHLLPTPLIPEILSNQLKSTNTLSETLLWFGCLTAFAVKMPLYGFHLWLPKAHVEAPIAGSMVLAAILLKMGGYGMIRILPTLNPLTPSLLFPLLTMATWGIIMTSLTCLRQTDLKSLIAYSSISHMGLVISAILTQTSMGLAGSMLLMIAHGLTSSLLFCLANTNYEQTQTRTLLITRGLHIVLPLMTLWWLYASLANMALPPTINLIGELTIITSLFSWSPLTILLTGTGTLLTASYTLYMFSTSQKTKLPLNIILTPNHTREHLLMILHLLPLLLLILNPELIMPT</sequence>
<feature type="transmembrane region" description="Helical" evidence="17">
    <location>
        <begin position="310"/>
        <end position="331"/>
    </location>
</feature>
<evidence type="ECO:0000256" key="7">
    <source>
        <dbReference type="ARBA" id="ARBA00022660"/>
    </source>
</evidence>
<keyword evidence="15 17" id="KW-0472">Membrane</keyword>
<dbReference type="Pfam" id="PF01059">
    <property type="entry name" value="Oxidored_q5_N"/>
    <property type="match status" value="1"/>
</dbReference>
<feature type="transmembrane region" description="Helical" evidence="17">
    <location>
        <begin position="62"/>
        <end position="83"/>
    </location>
</feature>
<dbReference type="GO" id="GO:0031966">
    <property type="term" value="C:mitochondrial membrane"/>
    <property type="evidence" value="ECO:0007669"/>
    <property type="project" value="UniProtKB-SubCell"/>
</dbReference>
<keyword evidence="13 17" id="KW-0830">Ubiquinone</keyword>
<evidence type="ECO:0000256" key="3">
    <source>
        <dbReference type="ARBA" id="ARBA00009025"/>
    </source>
</evidence>
<dbReference type="EC" id="7.1.1.2" evidence="4 17"/>
<keyword evidence="10 17" id="KW-0249">Electron transport</keyword>
<dbReference type="PRINTS" id="PR01437">
    <property type="entry name" value="NUOXDRDTASE4"/>
</dbReference>
<evidence type="ECO:0000256" key="5">
    <source>
        <dbReference type="ARBA" id="ARBA00021006"/>
    </source>
</evidence>
<dbReference type="InterPro" id="IPR001750">
    <property type="entry name" value="ND/Mrp_TM"/>
</dbReference>
<organism evidence="20">
    <name type="scientific">Varanus niloticus</name>
    <name type="common">Nile monitor</name>
    <name type="synonym">Lacerta nilotica</name>
    <dbReference type="NCBI Taxonomy" id="62046"/>
    <lineage>
        <taxon>Eukaryota</taxon>
        <taxon>Metazoa</taxon>
        <taxon>Chordata</taxon>
        <taxon>Craniata</taxon>
        <taxon>Vertebrata</taxon>
        <taxon>Euteleostomi</taxon>
        <taxon>Lepidosauria</taxon>
        <taxon>Squamata</taxon>
        <taxon>Bifurcata</taxon>
        <taxon>Unidentata</taxon>
        <taxon>Episquamata</taxon>
        <taxon>Toxicofera</taxon>
        <taxon>Anguimorpha</taxon>
        <taxon>Paleoanguimorpha</taxon>
        <taxon>Varanoidea</taxon>
        <taxon>Varanidae</taxon>
        <taxon>Varanus</taxon>
    </lineage>
</organism>
<feature type="transmembrane region" description="Helical" evidence="17">
    <location>
        <begin position="257"/>
        <end position="278"/>
    </location>
</feature>
<dbReference type="GO" id="GO:0008137">
    <property type="term" value="F:NADH dehydrogenase (ubiquinone) activity"/>
    <property type="evidence" value="ECO:0007669"/>
    <property type="project" value="UniProtKB-UniRule"/>
</dbReference>
<comment type="function">
    <text evidence="17">Core subunit of the mitochondrial membrane respiratory chain NADH dehydrogenase (Complex I) which catalyzes electron transfer from NADH through the respiratory chain, using ubiquinone as an electron acceptor. Essential for the catalytic activity and assembly of complex I.</text>
</comment>
<keyword evidence="6 17" id="KW-0813">Transport</keyword>
<dbReference type="NCBIfam" id="TIGR01972">
    <property type="entry name" value="NDH_I_M"/>
    <property type="match status" value="1"/>
</dbReference>
<feature type="transmembrane region" description="Helical" evidence="17">
    <location>
        <begin position="150"/>
        <end position="168"/>
    </location>
</feature>
<keyword evidence="9" id="KW-1278">Translocase</keyword>
<feature type="transmembrane region" description="Helical" evidence="17">
    <location>
        <begin position="224"/>
        <end position="245"/>
    </location>
</feature>
<evidence type="ECO:0000259" key="18">
    <source>
        <dbReference type="Pfam" id="PF00361"/>
    </source>
</evidence>
<evidence type="ECO:0000256" key="12">
    <source>
        <dbReference type="ARBA" id="ARBA00023027"/>
    </source>
</evidence>
<dbReference type="GO" id="GO:0042773">
    <property type="term" value="P:ATP synthesis coupled electron transport"/>
    <property type="evidence" value="ECO:0007669"/>
    <property type="project" value="InterPro"/>
</dbReference>
<feature type="transmembrane region" description="Helical" evidence="17">
    <location>
        <begin position="394"/>
        <end position="413"/>
    </location>
</feature>
<protein>
    <recommendedName>
        <fullName evidence="5 17">NADH-ubiquinone oxidoreductase chain 4</fullName>
        <ecNumber evidence="4 17">7.1.1.2</ecNumber>
    </recommendedName>
</protein>
<evidence type="ECO:0000256" key="10">
    <source>
        <dbReference type="ARBA" id="ARBA00022982"/>
    </source>
</evidence>
<keyword evidence="8 17" id="KW-0812">Transmembrane</keyword>
<evidence type="ECO:0000256" key="1">
    <source>
        <dbReference type="ARBA" id="ARBA00003257"/>
    </source>
</evidence>
<feature type="domain" description="NADH:ubiquinone oxidoreductase chain 4 N-terminal" evidence="19">
    <location>
        <begin position="1"/>
        <end position="110"/>
    </location>
</feature>
<dbReference type="EMBL" id="AB185327">
    <property type="protein sequence ID" value="BAF44053.1"/>
    <property type="molecule type" value="Genomic_DNA"/>
</dbReference>
<feature type="transmembrane region" description="Helical" evidence="17">
    <location>
        <begin position="119"/>
        <end position="138"/>
    </location>
</feature>
<feature type="transmembrane region" description="Helical" evidence="17">
    <location>
        <begin position="434"/>
        <end position="454"/>
    </location>
</feature>
<keyword evidence="7 17" id="KW-0679">Respiratory chain</keyword>
<comment type="catalytic activity">
    <reaction evidence="16 17">
        <text>a ubiquinone + NADH + 5 H(+)(in) = a ubiquinol + NAD(+) + 4 H(+)(out)</text>
        <dbReference type="Rhea" id="RHEA:29091"/>
        <dbReference type="Rhea" id="RHEA-COMP:9565"/>
        <dbReference type="Rhea" id="RHEA-COMP:9566"/>
        <dbReference type="ChEBI" id="CHEBI:15378"/>
        <dbReference type="ChEBI" id="CHEBI:16389"/>
        <dbReference type="ChEBI" id="CHEBI:17976"/>
        <dbReference type="ChEBI" id="CHEBI:57540"/>
        <dbReference type="ChEBI" id="CHEBI:57945"/>
        <dbReference type="EC" id="7.1.1.2"/>
    </reaction>
</comment>
<feature type="transmembrane region" description="Helical" evidence="17">
    <location>
        <begin position="343"/>
        <end position="362"/>
    </location>
</feature>
<reference evidence="20" key="1">
    <citation type="journal article" date="2007" name="Gene">
        <title>Mitochondrial genomes from major lizard families suggest their phylogenetic relationships and ancient radiations.</title>
        <authorList>
            <person name="Kumazawa Y."/>
        </authorList>
    </citation>
    <scope>NUCLEOTIDE SEQUENCE</scope>
</reference>
<accession>A1IGT7</accession>
<name>A1IGT7_VARNI</name>
<dbReference type="PANTHER" id="PTHR43507:SF20">
    <property type="entry name" value="NADH-UBIQUINONE OXIDOREDUCTASE CHAIN 4"/>
    <property type="match status" value="1"/>
</dbReference>
<dbReference type="InterPro" id="IPR003918">
    <property type="entry name" value="NADH_UbQ_OxRdtase"/>
</dbReference>
<evidence type="ECO:0000256" key="15">
    <source>
        <dbReference type="ARBA" id="ARBA00023136"/>
    </source>
</evidence>
<evidence type="ECO:0000259" key="19">
    <source>
        <dbReference type="Pfam" id="PF01059"/>
    </source>
</evidence>
<dbReference type="GO" id="GO:0048039">
    <property type="term" value="F:ubiquinone binding"/>
    <property type="evidence" value="ECO:0007669"/>
    <property type="project" value="TreeGrafter"/>
</dbReference>
<dbReference type="InterPro" id="IPR010227">
    <property type="entry name" value="NADH_Q_OxRdtase_chainM/4"/>
</dbReference>
<comment type="function">
    <text evidence="1">Core subunit of the mitochondrial membrane respiratory chain NADH dehydrogenase (Complex I) that is believed to belong to the minimal assembly required for catalysis. Complex I functions in the transfer of electrons from NADH to the respiratory chain. The immediate electron acceptor for the enzyme is believed to be ubiquinone.</text>
</comment>
<evidence type="ECO:0000256" key="9">
    <source>
        <dbReference type="ARBA" id="ARBA00022967"/>
    </source>
</evidence>
<keyword evidence="12 17" id="KW-0520">NAD</keyword>
<evidence type="ECO:0000313" key="20">
    <source>
        <dbReference type="EMBL" id="BAF44053.1"/>
    </source>
</evidence>
<gene>
    <name evidence="20" type="primary">ND4</name>
</gene>
<evidence type="ECO:0000256" key="4">
    <source>
        <dbReference type="ARBA" id="ARBA00012944"/>
    </source>
</evidence>
<dbReference type="AlphaFoldDB" id="A1IGT7"/>
<dbReference type="PANTHER" id="PTHR43507">
    <property type="entry name" value="NADH-UBIQUINONE OXIDOREDUCTASE CHAIN 4"/>
    <property type="match status" value="1"/>
</dbReference>
<geneLocation type="mitochondrion" evidence="20"/>
<dbReference type="Pfam" id="PF00361">
    <property type="entry name" value="Proton_antipo_M"/>
    <property type="match status" value="1"/>
</dbReference>
<keyword evidence="11 17" id="KW-1133">Transmembrane helix</keyword>
<evidence type="ECO:0000256" key="14">
    <source>
        <dbReference type="ARBA" id="ARBA00023128"/>
    </source>
</evidence>
<feature type="domain" description="NADH:quinone oxidoreductase/Mrp antiporter transmembrane" evidence="18">
    <location>
        <begin position="113"/>
        <end position="404"/>
    </location>
</feature>
<dbReference type="GO" id="GO:0003954">
    <property type="term" value="F:NADH dehydrogenase activity"/>
    <property type="evidence" value="ECO:0007669"/>
    <property type="project" value="TreeGrafter"/>
</dbReference>
<proteinExistence type="inferred from homology"/>
<evidence type="ECO:0000256" key="13">
    <source>
        <dbReference type="ARBA" id="ARBA00023075"/>
    </source>
</evidence>
<evidence type="ECO:0000256" key="17">
    <source>
        <dbReference type="RuleBase" id="RU003297"/>
    </source>
</evidence>
<feature type="transmembrane region" description="Helical" evidence="17">
    <location>
        <begin position="195"/>
        <end position="217"/>
    </location>
</feature>
<evidence type="ECO:0000256" key="2">
    <source>
        <dbReference type="ARBA" id="ARBA00004225"/>
    </source>
</evidence>
<dbReference type="InterPro" id="IPR000260">
    <property type="entry name" value="NADH4_N"/>
</dbReference>
<evidence type="ECO:0000256" key="6">
    <source>
        <dbReference type="ARBA" id="ARBA00022448"/>
    </source>
</evidence>
<feature type="transmembrane region" description="Helical" evidence="17">
    <location>
        <begin position="95"/>
        <end position="113"/>
    </location>
</feature>
<feature type="transmembrane region" description="Helical" evidence="17">
    <location>
        <begin position="21"/>
        <end position="42"/>
    </location>
</feature>
<comment type="similarity">
    <text evidence="3 17">Belongs to the complex I subunit 4 family.</text>
</comment>
<keyword evidence="14 17" id="KW-0496">Mitochondrion</keyword>
<evidence type="ECO:0000256" key="16">
    <source>
        <dbReference type="ARBA" id="ARBA00049551"/>
    </source>
</evidence>
<comment type="subcellular location">
    <subcellularLocation>
        <location evidence="2 17">Mitochondrion membrane</location>
        <topology evidence="2 17">Multi-pass membrane protein</topology>
    </subcellularLocation>
</comment>
<dbReference type="GO" id="GO:0015990">
    <property type="term" value="P:electron transport coupled proton transport"/>
    <property type="evidence" value="ECO:0007669"/>
    <property type="project" value="TreeGrafter"/>
</dbReference>
<evidence type="ECO:0000256" key="8">
    <source>
        <dbReference type="ARBA" id="ARBA00022692"/>
    </source>
</evidence>
<evidence type="ECO:0000256" key="11">
    <source>
        <dbReference type="ARBA" id="ARBA00022989"/>
    </source>
</evidence>
<feature type="transmembrane region" description="Helical" evidence="17">
    <location>
        <begin position="285"/>
        <end position="304"/>
    </location>
</feature>